<keyword evidence="2" id="KW-1185">Reference proteome</keyword>
<protein>
    <submittedName>
        <fullName evidence="1">Uncharacterized protein</fullName>
    </submittedName>
</protein>
<comment type="caution">
    <text evidence="1">The sequence shown here is derived from an EMBL/GenBank/DDBJ whole genome shotgun (WGS) entry which is preliminary data.</text>
</comment>
<dbReference type="EMBL" id="CM034409">
    <property type="protein sequence ID" value="KAJ0171843.1"/>
    <property type="molecule type" value="Genomic_DNA"/>
</dbReference>
<evidence type="ECO:0000313" key="2">
    <source>
        <dbReference type="Proteomes" id="UP000824533"/>
    </source>
</evidence>
<organism evidence="1 2">
    <name type="scientific">Dendrolimus kikuchii</name>
    <dbReference type="NCBI Taxonomy" id="765133"/>
    <lineage>
        <taxon>Eukaryota</taxon>
        <taxon>Metazoa</taxon>
        <taxon>Ecdysozoa</taxon>
        <taxon>Arthropoda</taxon>
        <taxon>Hexapoda</taxon>
        <taxon>Insecta</taxon>
        <taxon>Pterygota</taxon>
        <taxon>Neoptera</taxon>
        <taxon>Endopterygota</taxon>
        <taxon>Lepidoptera</taxon>
        <taxon>Glossata</taxon>
        <taxon>Ditrysia</taxon>
        <taxon>Bombycoidea</taxon>
        <taxon>Lasiocampidae</taxon>
        <taxon>Dendrolimus</taxon>
    </lineage>
</organism>
<name>A0ACC1CJU1_9NEOP</name>
<accession>A0ACC1CJU1</accession>
<evidence type="ECO:0000313" key="1">
    <source>
        <dbReference type="EMBL" id="KAJ0171843.1"/>
    </source>
</evidence>
<gene>
    <name evidence="1" type="ORF">K1T71_012606</name>
</gene>
<dbReference type="Proteomes" id="UP000824533">
    <property type="component" value="Linkage Group LG23"/>
</dbReference>
<proteinExistence type="predicted"/>
<sequence length="175" mass="20349">MNAQNPAEALKVQNWYMGRIKDDLPLMENIRNCSCPRVYMPVCGTDNKTYTNVCWMNCVNRHKRLTKKGRLASLFHRGFCQTFIDPFQFAKVMFVLDIFLAVLSIIYVQSMRTPKPPHHRAVLPPLDMVMPCEECPDIYFPVCASNNKTYINLCQLTCRELTDVRVVRKGICIFY</sequence>
<reference evidence="1 2" key="1">
    <citation type="journal article" date="2021" name="Front. Genet.">
        <title>Chromosome-Level Genome Assembly Reveals Significant Gene Expansion in the Toll and IMD Signaling Pathways of Dendrolimus kikuchii.</title>
        <authorList>
            <person name="Zhou J."/>
            <person name="Wu P."/>
            <person name="Xiong Z."/>
            <person name="Liu N."/>
            <person name="Zhao N."/>
            <person name="Ji M."/>
            <person name="Qiu Y."/>
            <person name="Yang B."/>
        </authorList>
    </citation>
    <scope>NUCLEOTIDE SEQUENCE [LARGE SCALE GENOMIC DNA]</scope>
    <source>
        <strain evidence="1">Ann1</strain>
    </source>
</reference>